<organism evidence="2 3">
    <name type="scientific">Croceibacterium mercuriale</name>
    <dbReference type="NCBI Taxonomy" id="1572751"/>
    <lineage>
        <taxon>Bacteria</taxon>
        <taxon>Pseudomonadati</taxon>
        <taxon>Pseudomonadota</taxon>
        <taxon>Alphaproteobacteria</taxon>
        <taxon>Sphingomonadales</taxon>
        <taxon>Erythrobacteraceae</taxon>
        <taxon>Croceibacterium</taxon>
    </lineage>
</organism>
<evidence type="ECO:0000313" key="3">
    <source>
        <dbReference type="Proteomes" id="UP000030988"/>
    </source>
</evidence>
<reference evidence="2 3" key="1">
    <citation type="submission" date="2014-11" db="EMBL/GenBank/DDBJ databases">
        <title>Draft genome sequence of Kirrobacter mercurialis.</title>
        <authorList>
            <person name="Coil D.A."/>
            <person name="Eisen J.A."/>
        </authorList>
    </citation>
    <scope>NUCLEOTIDE SEQUENCE [LARGE SCALE GENOMIC DNA]</scope>
    <source>
        <strain evidence="2 3">Coronado</strain>
    </source>
</reference>
<proteinExistence type="predicted"/>
<evidence type="ECO:0000259" key="1">
    <source>
        <dbReference type="Pfam" id="PF21777"/>
    </source>
</evidence>
<name>A0A0B2C4D9_9SPHN</name>
<gene>
    <name evidence="2" type="ORF">PK98_08280</name>
</gene>
<keyword evidence="3" id="KW-1185">Reference proteome</keyword>
<dbReference type="STRING" id="1572751.PK98_08280"/>
<accession>A0A0B2C4D9</accession>
<evidence type="ECO:0000313" key="2">
    <source>
        <dbReference type="EMBL" id="KHL26856.1"/>
    </source>
</evidence>
<dbReference type="InterPro" id="IPR048623">
    <property type="entry name" value="SDR-like_proteobact"/>
</dbReference>
<sequence length="106" mass="10961">MLVTERSPAAPLDAAAAFHAADLPRARALLAQGGDLVIHFPPADHTHRGWRLAVVQELAREAAPRRVNGVEGHDDPATAATVAWLADAPAITGQVFAVDGNAGMAA</sequence>
<dbReference type="Proteomes" id="UP000030988">
    <property type="component" value="Unassembled WGS sequence"/>
</dbReference>
<comment type="caution">
    <text evidence="2">The sequence shown here is derived from an EMBL/GenBank/DDBJ whole genome shotgun (WGS) entry which is preliminary data.</text>
</comment>
<protein>
    <recommendedName>
        <fullName evidence="1">Short chain dehydrogenase-like proteobacteria domain-containing protein</fullName>
    </recommendedName>
</protein>
<feature type="domain" description="Short chain dehydrogenase-like proteobacteria" evidence="1">
    <location>
        <begin position="5"/>
        <end position="97"/>
    </location>
</feature>
<dbReference type="AlphaFoldDB" id="A0A0B2C4D9"/>
<dbReference type="EMBL" id="JTDN01000001">
    <property type="protein sequence ID" value="KHL26856.1"/>
    <property type="molecule type" value="Genomic_DNA"/>
</dbReference>
<dbReference type="Pfam" id="PF21777">
    <property type="entry name" value="SDR-like"/>
    <property type="match status" value="1"/>
</dbReference>